<gene>
    <name evidence="2" type="ORF">HD556DRAFT_1449517</name>
</gene>
<protein>
    <submittedName>
        <fullName evidence="2">Uncharacterized protein</fullName>
    </submittedName>
</protein>
<proteinExistence type="predicted"/>
<accession>A0A9P7DC08</accession>
<name>A0A9P7DC08_9AGAM</name>
<organism evidence="2 3">
    <name type="scientific">Suillus plorans</name>
    <dbReference type="NCBI Taxonomy" id="116603"/>
    <lineage>
        <taxon>Eukaryota</taxon>
        <taxon>Fungi</taxon>
        <taxon>Dikarya</taxon>
        <taxon>Basidiomycota</taxon>
        <taxon>Agaricomycotina</taxon>
        <taxon>Agaricomycetes</taxon>
        <taxon>Agaricomycetidae</taxon>
        <taxon>Boletales</taxon>
        <taxon>Suillineae</taxon>
        <taxon>Suillaceae</taxon>
        <taxon>Suillus</taxon>
    </lineage>
</organism>
<reference evidence="2" key="1">
    <citation type="journal article" date="2020" name="New Phytol.">
        <title>Comparative genomics reveals dynamic genome evolution in host specialist ectomycorrhizal fungi.</title>
        <authorList>
            <person name="Lofgren L.A."/>
            <person name="Nguyen N.H."/>
            <person name="Vilgalys R."/>
            <person name="Ruytinx J."/>
            <person name="Liao H.L."/>
            <person name="Branco S."/>
            <person name="Kuo A."/>
            <person name="LaButti K."/>
            <person name="Lipzen A."/>
            <person name="Andreopoulos W."/>
            <person name="Pangilinan J."/>
            <person name="Riley R."/>
            <person name="Hundley H."/>
            <person name="Na H."/>
            <person name="Barry K."/>
            <person name="Grigoriev I.V."/>
            <person name="Stajich J.E."/>
            <person name="Kennedy P.G."/>
        </authorList>
    </citation>
    <scope>NUCLEOTIDE SEQUENCE</scope>
    <source>
        <strain evidence="2">S12</strain>
    </source>
</reference>
<feature type="compositionally biased region" description="Polar residues" evidence="1">
    <location>
        <begin position="18"/>
        <end position="31"/>
    </location>
</feature>
<dbReference type="EMBL" id="JABBWE010000089">
    <property type="protein sequence ID" value="KAG1786716.1"/>
    <property type="molecule type" value="Genomic_DNA"/>
</dbReference>
<dbReference type="RefSeq" id="XP_041154131.1">
    <property type="nucleotide sequence ID" value="XM_041307611.1"/>
</dbReference>
<feature type="region of interest" description="Disordered" evidence="1">
    <location>
        <begin position="1"/>
        <end position="31"/>
    </location>
</feature>
<dbReference type="OrthoDB" id="2691869at2759"/>
<comment type="caution">
    <text evidence="2">The sequence shown here is derived from an EMBL/GenBank/DDBJ whole genome shotgun (WGS) entry which is preliminary data.</text>
</comment>
<evidence type="ECO:0000313" key="2">
    <source>
        <dbReference type="EMBL" id="KAG1786716.1"/>
    </source>
</evidence>
<keyword evidence="3" id="KW-1185">Reference proteome</keyword>
<evidence type="ECO:0000256" key="1">
    <source>
        <dbReference type="SAM" id="MobiDB-lite"/>
    </source>
</evidence>
<dbReference type="GeneID" id="64601375"/>
<sequence>MPPLLTPPRANVSAHAPTGQQSTPNSRGGSVISNHIGLLGVNINNLRPWIERDVEQAQTCPVDDMLQLFLQHVSRRPEAKQPNLLQKCLKEVARVLNEMPAADRFHPSRIKEALDSFASERIKTTSYGPFVQASNIAFSCLAGLQVKGMLDTPSNLDIIFQVNDHPIHQDHQDRTSKRKPDIIILPYACAFAGLPEENRDMGADDYKLISVHPVSLLEGPETVVMGGSAVPFGEVLERAGTGIFGREGMPRSMGHKTEKATALERCASLYRVQETDEKAFTASPFL</sequence>
<dbReference type="Proteomes" id="UP000719766">
    <property type="component" value="Unassembled WGS sequence"/>
</dbReference>
<evidence type="ECO:0000313" key="3">
    <source>
        <dbReference type="Proteomes" id="UP000719766"/>
    </source>
</evidence>
<dbReference type="AlphaFoldDB" id="A0A9P7DC08"/>